<feature type="transmembrane region" description="Helical" evidence="7">
    <location>
        <begin position="98"/>
        <end position="119"/>
    </location>
</feature>
<evidence type="ECO:0000256" key="4">
    <source>
        <dbReference type="ARBA" id="ARBA00022692"/>
    </source>
</evidence>
<evidence type="ECO:0000256" key="5">
    <source>
        <dbReference type="ARBA" id="ARBA00022989"/>
    </source>
</evidence>
<feature type="transmembrane region" description="Helical" evidence="7">
    <location>
        <begin position="299"/>
        <end position="318"/>
    </location>
</feature>
<feature type="domain" description="Major facilitator superfamily (MFS) profile" evidence="8">
    <location>
        <begin position="7"/>
        <end position="458"/>
    </location>
</feature>
<dbReference type="Proteomes" id="UP000588112">
    <property type="component" value="Unassembled WGS sequence"/>
</dbReference>
<feature type="transmembrane region" description="Helical" evidence="7">
    <location>
        <begin position="43"/>
        <end position="61"/>
    </location>
</feature>
<dbReference type="SUPFAM" id="SSF103473">
    <property type="entry name" value="MFS general substrate transporter"/>
    <property type="match status" value="1"/>
</dbReference>
<dbReference type="PANTHER" id="PTHR42718:SF46">
    <property type="entry name" value="BLR6921 PROTEIN"/>
    <property type="match status" value="1"/>
</dbReference>
<dbReference type="InterPro" id="IPR011701">
    <property type="entry name" value="MFS"/>
</dbReference>
<dbReference type="PANTHER" id="PTHR42718">
    <property type="entry name" value="MAJOR FACILITATOR SUPERFAMILY MULTIDRUG TRANSPORTER MFSC"/>
    <property type="match status" value="1"/>
</dbReference>
<evidence type="ECO:0000313" key="9">
    <source>
        <dbReference type="EMBL" id="MBB5629776.1"/>
    </source>
</evidence>
<keyword evidence="4 7" id="KW-0812">Transmembrane</keyword>
<feature type="transmembrane region" description="Helical" evidence="7">
    <location>
        <begin position="330"/>
        <end position="348"/>
    </location>
</feature>
<feature type="transmembrane region" description="Helical" evidence="7">
    <location>
        <begin position="395"/>
        <end position="416"/>
    </location>
</feature>
<feature type="transmembrane region" description="Helical" evidence="7">
    <location>
        <begin position="193"/>
        <end position="210"/>
    </location>
</feature>
<feature type="transmembrane region" description="Helical" evidence="7">
    <location>
        <begin position="354"/>
        <end position="374"/>
    </location>
</feature>
<dbReference type="Gene3D" id="1.20.1250.20">
    <property type="entry name" value="MFS general substrate transporter like domains"/>
    <property type="match status" value="2"/>
</dbReference>
<feature type="transmembrane region" description="Helical" evidence="7">
    <location>
        <begin position="258"/>
        <end position="279"/>
    </location>
</feature>
<evidence type="ECO:0000256" key="6">
    <source>
        <dbReference type="ARBA" id="ARBA00023136"/>
    </source>
</evidence>
<dbReference type="AlphaFoldDB" id="A0A7W8Z959"/>
<organism evidence="9 10">
    <name type="scientific">Sphaerisporangium krabiense</name>
    <dbReference type="NCBI Taxonomy" id="763782"/>
    <lineage>
        <taxon>Bacteria</taxon>
        <taxon>Bacillati</taxon>
        <taxon>Actinomycetota</taxon>
        <taxon>Actinomycetes</taxon>
        <taxon>Streptosporangiales</taxon>
        <taxon>Streptosporangiaceae</taxon>
        <taxon>Sphaerisporangium</taxon>
    </lineage>
</organism>
<keyword evidence="10" id="KW-1185">Reference proteome</keyword>
<dbReference type="InterPro" id="IPR020846">
    <property type="entry name" value="MFS_dom"/>
</dbReference>
<dbReference type="RefSeq" id="WP_184615109.1">
    <property type="nucleotide sequence ID" value="NZ_BOOS01000031.1"/>
</dbReference>
<feature type="transmembrane region" description="Helical" evidence="7">
    <location>
        <begin position="73"/>
        <end position="92"/>
    </location>
</feature>
<feature type="transmembrane region" description="Helical" evidence="7">
    <location>
        <begin position="216"/>
        <end position="238"/>
    </location>
</feature>
<evidence type="ECO:0000259" key="8">
    <source>
        <dbReference type="PROSITE" id="PS50850"/>
    </source>
</evidence>
<keyword evidence="3" id="KW-1003">Cell membrane</keyword>
<dbReference type="GO" id="GO:0005886">
    <property type="term" value="C:plasma membrane"/>
    <property type="evidence" value="ECO:0007669"/>
    <property type="project" value="UniProtKB-SubCell"/>
</dbReference>
<dbReference type="EMBL" id="JACHBR010000001">
    <property type="protein sequence ID" value="MBB5629776.1"/>
    <property type="molecule type" value="Genomic_DNA"/>
</dbReference>
<name>A0A7W8Z959_9ACTN</name>
<dbReference type="InterPro" id="IPR036259">
    <property type="entry name" value="MFS_trans_sf"/>
</dbReference>
<reference evidence="9 10" key="1">
    <citation type="submission" date="2020-08" db="EMBL/GenBank/DDBJ databases">
        <title>Sequencing the genomes of 1000 actinobacteria strains.</title>
        <authorList>
            <person name="Klenk H.-P."/>
        </authorList>
    </citation>
    <scope>NUCLEOTIDE SEQUENCE [LARGE SCALE GENOMIC DNA]</scope>
    <source>
        <strain evidence="9 10">DSM 45790</strain>
    </source>
</reference>
<accession>A0A7W8Z959</accession>
<protein>
    <submittedName>
        <fullName evidence="9">MFS family permease</fullName>
    </submittedName>
</protein>
<comment type="subcellular location">
    <subcellularLocation>
        <location evidence="1">Cell membrane</location>
        <topology evidence="1">Multi-pass membrane protein</topology>
    </subcellularLocation>
</comment>
<feature type="transmembrane region" description="Helical" evidence="7">
    <location>
        <begin position="161"/>
        <end position="181"/>
    </location>
</feature>
<evidence type="ECO:0000313" key="10">
    <source>
        <dbReference type="Proteomes" id="UP000588112"/>
    </source>
</evidence>
<gene>
    <name evidence="9" type="ORF">BJ981_005475</name>
</gene>
<keyword evidence="6 7" id="KW-0472">Membrane</keyword>
<evidence type="ECO:0000256" key="1">
    <source>
        <dbReference type="ARBA" id="ARBA00004651"/>
    </source>
</evidence>
<dbReference type="Pfam" id="PF07690">
    <property type="entry name" value="MFS_1"/>
    <property type="match status" value="1"/>
</dbReference>
<feature type="transmembrane region" description="Helical" evidence="7">
    <location>
        <begin position="131"/>
        <end position="149"/>
    </location>
</feature>
<keyword evidence="2" id="KW-0813">Transport</keyword>
<keyword evidence="5 7" id="KW-1133">Transmembrane helix</keyword>
<evidence type="ECO:0000256" key="2">
    <source>
        <dbReference type="ARBA" id="ARBA00022448"/>
    </source>
</evidence>
<sequence>MVRDRLLVACLCSAGMVVALQQTLVIPLLPDFPRLLDTSVQGASWLVTATLLTGAVCTPVLTRLADMVGKRRVVLVCLAAVAAGGVLGAVASSLPGAIVARAVAGAGVPLIPISVAILQEELPDGRLPARVALLSSTLAVGTAVGMPLAGVMAEALSWRAVFWFSGLAGLAMIAAVVRLVPASKGRAPGRFDVPGAVVLAAAVAALLLVITQAGAWGWTSGAVIALAAGSALATAVWITLELRVRHPLVDVRVSVRPVVLLANAGSLLIGFVMFMNLLVTSQLLQLPASTDAGLGMDSMRAGLWMTPIALSFGLFASASSPVTRRFGAQATLVAGALLLSVAYVGRIFLSDGLWQIIVASIAVSAGSAFAYAALPVVIMRAVPPWQISSANGFNNLLRSIGTSMSSAVLAAVLAAATARTAGEAVHHYRQAFEHMFLIGALVAFAAFLVTLPLIRLADRPAASSVS</sequence>
<feature type="transmembrane region" description="Helical" evidence="7">
    <location>
        <begin position="436"/>
        <end position="454"/>
    </location>
</feature>
<evidence type="ECO:0000256" key="7">
    <source>
        <dbReference type="SAM" id="Phobius"/>
    </source>
</evidence>
<proteinExistence type="predicted"/>
<dbReference type="PROSITE" id="PS50850">
    <property type="entry name" value="MFS"/>
    <property type="match status" value="1"/>
</dbReference>
<evidence type="ECO:0000256" key="3">
    <source>
        <dbReference type="ARBA" id="ARBA00022475"/>
    </source>
</evidence>
<comment type="caution">
    <text evidence="9">The sequence shown here is derived from an EMBL/GenBank/DDBJ whole genome shotgun (WGS) entry which is preliminary data.</text>
</comment>
<dbReference type="GO" id="GO:0022857">
    <property type="term" value="F:transmembrane transporter activity"/>
    <property type="evidence" value="ECO:0007669"/>
    <property type="project" value="InterPro"/>
</dbReference>